<reference evidence="1 2" key="1">
    <citation type="submission" date="2019-01" db="EMBL/GenBank/DDBJ databases">
        <title>Sequencing of cultivated peanut Arachis hypogaea provides insights into genome evolution and oil improvement.</title>
        <authorList>
            <person name="Chen X."/>
        </authorList>
    </citation>
    <scope>NUCLEOTIDE SEQUENCE [LARGE SCALE GENOMIC DNA]</scope>
    <source>
        <strain evidence="2">cv. Fuhuasheng</strain>
        <tissue evidence="1">Leaves</tissue>
    </source>
</reference>
<keyword evidence="2" id="KW-1185">Reference proteome</keyword>
<organism evidence="1 2">
    <name type="scientific">Arachis hypogaea</name>
    <name type="common">Peanut</name>
    <dbReference type="NCBI Taxonomy" id="3818"/>
    <lineage>
        <taxon>Eukaryota</taxon>
        <taxon>Viridiplantae</taxon>
        <taxon>Streptophyta</taxon>
        <taxon>Embryophyta</taxon>
        <taxon>Tracheophyta</taxon>
        <taxon>Spermatophyta</taxon>
        <taxon>Magnoliopsida</taxon>
        <taxon>eudicotyledons</taxon>
        <taxon>Gunneridae</taxon>
        <taxon>Pentapetalae</taxon>
        <taxon>rosids</taxon>
        <taxon>fabids</taxon>
        <taxon>Fabales</taxon>
        <taxon>Fabaceae</taxon>
        <taxon>Papilionoideae</taxon>
        <taxon>50 kb inversion clade</taxon>
        <taxon>dalbergioids sensu lato</taxon>
        <taxon>Dalbergieae</taxon>
        <taxon>Pterocarpus clade</taxon>
        <taxon>Arachis</taxon>
    </lineage>
</organism>
<gene>
    <name evidence="1" type="ORF">Ahy_A03g016569</name>
</gene>
<proteinExistence type="predicted"/>
<protein>
    <submittedName>
        <fullName evidence="1">Uncharacterized protein</fullName>
    </submittedName>
</protein>
<dbReference type="Proteomes" id="UP000289738">
    <property type="component" value="Chromosome A03"/>
</dbReference>
<dbReference type="AlphaFoldDB" id="A0A445E3Q1"/>
<dbReference type="EMBL" id="SDMP01000003">
    <property type="protein sequence ID" value="RYR70052.1"/>
    <property type="molecule type" value="Genomic_DNA"/>
</dbReference>
<evidence type="ECO:0000313" key="2">
    <source>
        <dbReference type="Proteomes" id="UP000289738"/>
    </source>
</evidence>
<name>A0A445E3Q1_ARAHY</name>
<comment type="caution">
    <text evidence="1">The sequence shown here is derived from an EMBL/GenBank/DDBJ whole genome shotgun (WGS) entry which is preliminary data.</text>
</comment>
<evidence type="ECO:0000313" key="1">
    <source>
        <dbReference type="EMBL" id="RYR70052.1"/>
    </source>
</evidence>
<sequence>MFESFGTLVNPLKESFESILLPVDIEFDNCFHSRKLIRVTSSISFTFLFASATISSCLTAIFCNSFANLGFTDSSGTTVGLVLNPLTVPKGPAFCCLPNARNCF</sequence>
<accession>A0A445E3Q1</accession>